<evidence type="ECO:0000256" key="1">
    <source>
        <dbReference type="SAM" id="Phobius"/>
    </source>
</evidence>
<name>A0ABU1UTC3_9GAMM</name>
<organism evidence="2 3">
    <name type="scientific">Cellvibrio fibrivorans</name>
    <dbReference type="NCBI Taxonomy" id="126350"/>
    <lineage>
        <taxon>Bacteria</taxon>
        <taxon>Pseudomonadati</taxon>
        <taxon>Pseudomonadota</taxon>
        <taxon>Gammaproteobacteria</taxon>
        <taxon>Cellvibrionales</taxon>
        <taxon>Cellvibrionaceae</taxon>
        <taxon>Cellvibrio</taxon>
    </lineage>
</organism>
<proteinExistence type="predicted"/>
<keyword evidence="1" id="KW-1133">Transmembrane helix</keyword>
<dbReference type="EMBL" id="JAVDVX010000001">
    <property type="protein sequence ID" value="MDR7088442.1"/>
    <property type="molecule type" value="Genomic_DNA"/>
</dbReference>
<gene>
    <name evidence="2" type="ORF">J2X05_000445</name>
</gene>
<keyword evidence="1" id="KW-0812">Transmembrane</keyword>
<evidence type="ECO:0008006" key="4">
    <source>
        <dbReference type="Google" id="ProtNLM"/>
    </source>
</evidence>
<protein>
    <recommendedName>
        <fullName evidence="4">DUF3301 domain-containing protein</fullName>
    </recommendedName>
</protein>
<dbReference type="Proteomes" id="UP001253595">
    <property type="component" value="Unassembled WGS sequence"/>
</dbReference>
<feature type="transmembrane region" description="Helical" evidence="1">
    <location>
        <begin position="6"/>
        <end position="26"/>
    </location>
</feature>
<keyword evidence="3" id="KW-1185">Reference proteome</keyword>
<dbReference type="Pfam" id="PF11743">
    <property type="entry name" value="DUF3301"/>
    <property type="match status" value="1"/>
</dbReference>
<comment type="caution">
    <text evidence="2">The sequence shown here is derived from an EMBL/GenBank/DDBJ whole genome shotgun (WGS) entry which is preliminary data.</text>
</comment>
<reference evidence="2 3" key="1">
    <citation type="submission" date="2023-07" db="EMBL/GenBank/DDBJ databases">
        <title>Sorghum-associated microbial communities from plants grown in Nebraska, USA.</title>
        <authorList>
            <person name="Schachtman D."/>
        </authorList>
    </citation>
    <scope>NUCLEOTIDE SEQUENCE [LARGE SCALE GENOMIC DNA]</scope>
    <source>
        <strain evidence="2 3">BE190</strain>
    </source>
</reference>
<evidence type="ECO:0000313" key="3">
    <source>
        <dbReference type="Proteomes" id="UP001253595"/>
    </source>
</evidence>
<sequence length="105" mass="12722">MFDLQSIIWLTCIAIFIYYWRGALLVKDRAYHAAQKRCEEMQVQLLDENVYLRRLWFKRNELGKLSLWRAFYFEFTVSGADRYFGRVIMLGSRITQVELDPHRVH</sequence>
<accession>A0ABU1UTC3</accession>
<dbReference type="InterPro" id="IPR021732">
    <property type="entry name" value="DUF3301"/>
</dbReference>
<dbReference type="RefSeq" id="WP_310068080.1">
    <property type="nucleotide sequence ID" value="NZ_JAVDVX010000001.1"/>
</dbReference>
<evidence type="ECO:0000313" key="2">
    <source>
        <dbReference type="EMBL" id="MDR7088442.1"/>
    </source>
</evidence>
<keyword evidence="1" id="KW-0472">Membrane</keyword>